<feature type="non-terminal residue" evidence="2">
    <location>
        <position position="1"/>
    </location>
</feature>
<reference evidence="2" key="1">
    <citation type="submission" date="2020-02" db="EMBL/GenBank/DDBJ databases">
        <authorList>
            <person name="Meier V. D."/>
        </authorList>
    </citation>
    <scope>NUCLEOTIDE SEQUENCE</scope>
    <source>
        <strain evidence="2">AVDCRST_MAG66</strain>
    </source>
</reference>
<dbReference type="EMBL" id="CADCUS010000247">
    <property type="protein sequence ID" value="CAA9404595.1"/>
    <property type="molecule type" value="Genomic_DNA"/>
</dbReference>
<evidence type="ECO:0000256" key="1">
    <source>
        <dbReference type="SAM" id="MobiDB-lite"/>
    </source>
</evidence>
<proteinExistence type="predicted"/>
<feature type="compositionally biased region" description="Basic residues" evidence="1">
    <location>
        <begin position="145"/>
        <end position="164"/>
    </location>
</feature>
<organism evidence="2">
    <name type="scientific">uncultured Pseudonocardia sp</name>
    <dbReference type="NCBI Taxonomy" id="211455"/>
    <lineage>
        <taxon>Bacteria</taxon>
        <taxon>Bacillati</taxon>
        <taxon>Actinomycetota</taxon>
        <taxon>Actinomycetes</taxon>
        <taxon>Pseudonocardiales</taxon>
        <taxon>Pseudonocardiaceae</taxon>
        <taxon>Pseudonocardia</taxon>
        <taxon>environmental samples</taxon>
    </lineage>
</organism>
<feature type="region of interest" description="Disordered" evidence="1">
    <location>
        <begin position="1"/>
        <end position="43"/>
    </location>
</feature>
<protein>
    <submittedName>
        <fullName evidence="2">Uncharacterized protein</fullName>
    </submittedName>
</protein>
<feature type="compositionally biased region" description="Low complexity" evidence="1">
    <location>
        <begin position="134"/>
        <end position="144"/>
    </location>
</feature>
<feature type="non-terminal residue" evidence="2">
    <location>
        <position position="189"/>
    </location>
</feature>
<evidence type="ECO:0000313" key="2">
    <source>
        <dbReference type="EMBL" id="CAA9404595.1"/>
    </source>
</evidence>
<feature type="compositionally biased region" description="Basic and acidic residues" evidence="1">
    <location>
        <begin position="78"/>
        <end position="92"/>
    </location>
</feature>
<dbReference type="AlphaFoldDB" id="A0A6J4P370"/>
<feature type="compositionally biased region" description="Basic and acidic residues" evidence="1">
    <location>
        <begin position="1"/>
        <end position="21"/>
    </location>
</feature>
<feature type="region of interest" description="Disordered" evidence="1">
    <location>
        <begin position="134"/>
        <end position="189"/>
    </location>
</feature>
<sequence>GPAHPGGHEQRMARSRDEARPRAPRGGRAVRTRPGHLRRAGAGGAARLVLHQWHARAGPVHQRPAVGDLAGHRHRPRGGRDAQRADGVDRADRRRRRVPALGRAERPPAGGAVQHPRLRDVERRVQPGVRRAAAGARLLGPVHRPAARRQPVRGGARHRRRRGPPRPGTAVRARGRPCRRRARRGRARR</sequence>
<accession>A0A6J4P370</accession>
<gene>
    <name evidence="2" type="ORF">AVDCRST_MAG66-1622</name>
</gene>
<feature type="region of interest" description="Disordered" evidence="1">
    <location>
        <begin position="61"/>
        <end position="113"/>
    </location>
</feature>
<name>A0A6J4P370_9PSEU</name>
<feature type="compositionally biased region" description="Basic residues" evidence="1">
    <location>
        <begin position="22"/>
        <end position="39"/>
    </location>
</feature>
<feature type="compositionally biased region" description="Basic residues" evidence="1">
    <location>
        <begin position="173"/>
        <end position="189"/>
    </location>
</feature>